<dbReference type="EMBL" id="CP026520">
    <property type="protein sequence ID" value="QAV19128.1"/>
    <property type="molecule type" value="Genomic_DNA"/>
</dbReference>
<dbReference type="OrthoDB" id="1738667at2"/>
<dbReference type="GeneID" id="95376344"/>
<sequence>MKNKKNMIAALTLGCSLLAASSASAFSDVQGADAAVITSLQSKGVIQGVSEDKFAPQGKLTSVQGVHLIVKALQLKAADVTLQNPNAPWYAESLDIAAKNGLPVELAADPSAELTREQFAQLLYKGIQATGDYPLIKMYIRVADEDQMTPLYQGSIQNLLLMKVATLDDKSLFHPQDRITRLEAAGMIAKAIEFTDRHKEQTDNQENQEVSFTIEKVNADINKIVLTRREQPSPGYGIAITNIEMNDSGHAKIRYKLTSPEPGKMYPQVLWTSKTETYLSSKYKVEIQAN</sequence>
<evidence type="ECO:0000259" key="2">
    <source>
        <dbReference type="Pfam" id="PF00395"/>
    </source>
</evidence>
<dbReference type="KEGG" id="pchi:PC41400_16165"/>
<evidence type="ECO:0000313" key="5">
    <source>
        <dbReference type="EMBL" id="QAV19128.1"/>
    </source>
</evidence>
<feature type="signal peptide" evidence="1">
    <location>
        <begin position="1"/>
        <end position="25"/>
    </location>
</feature>
<dbReference type="RefSeq" id="WP_042225908.1">
    <property type="nucleotide sequence ID" value="NZ_CP026520.1"/>
</dbReference>
<accession>A0A410WXI9</accession>
<feature type="domain" description="PrcB C-terminal" evidence="3">
    <location>
        <begin position="224"/>
        <end position="270"/>
    </location>
</feature>
<evidence type="ECO:0000259" key="3">
    <source>
        <dbReference type="Pfam" id="PF14343"/>
    </source>
</evidence>
<feature type="domain" description="SLH" evidence="2">
    <location>
        <begin position="26"/>
        <end position="61"/>
    </location>
</feature>
<dbReference type="InterPro" id="IPR025748">
    <property type="entry name" value="PrcB_C_dom"/>
</dbReference>
<reference evidence="5 6" key="1">
    <citation type="submission" date="2018-01" db="EMBL/GenBank/DDBJ databases">
        <title>The whole genome sequencing and assembly of Paenibacillus chitinolyticus KCCM 41400 strain.</title>
        <authorList>
            <person name="Kim J.-Y."/>
            <person name="Park M.-K."/>
            <person name="Lee Y.-J."/>
            <person name="Yi H."/>
            <person name="Bahn Y.-S."/>
            <person name="Kim J.F."/>
            <person name="Lee D.-W."/>
        </authorList>
    </citation>
    <scope>NUCLEOTIDE SEQUENCE [LARGE SCALE GENOMIC DNA]</scope>
    <source>
        <strain evidence="5 6">KCCM 41400</strain>
    </source>
</reference>
<dbReference type="Proteomes" id="UP001527202">
    <property type="component" value="Unassembled WGS sequence"/>
</dbReference>
<dbReference type="AlphaFoldDB" id="A0A410WXI9"/>
<evidence type="ECO:0000256" key="1">
    <source>
        <dbReference type="SAM" id="SignalP"/>
    </source>
</evidence>
<dbReference type="Proteomes" id="UP000288943">
    <property type="component" value="Chromosome"/>
</dbReference>
<evidence type="ECO:0000313" key="7">
    <source>
        <dbReference type="Proteomes" id="UP001527202"/>
    </source>
</evidence>
<dbReference type="Pfam" id="PF00395">
    <property type="entry name" value="SLH"/>
    <property type="match status" value="1"/>
</dbReference>
<feature type="chain" id="PRO_5019211052" evidence="1">
    <location>
        <begin position="26"/>
        <end position="290"/>
    </location>
</feature>
<dbReference type="EMBL" id="JAMDMJ010000029">
    <property type="protein sequence ID" value="MCY9598247.1"/>
    <property type="molecule type" value="Genomic_DNA"/>
</dbReference>
<keyword evidence="7" id="KW-1185">Reference proteome</keyword>
<evidence type="ECO:0000313" key="4">
    <source>
        <dbReference type="EMBL" id="MCY9598247.1"/>
    </source>
</evidence>
<protein>
    <submittedName>
        <fullName evidence="4">S-layer homology domain-containing protein</fullName>
    </submittedName>
    <submittedName>
        <fullName evidence="5">S-layer protein</fullName>
    </submittedName>
</protein>
<reference evidence="4 7" key="2">
    <citation type="submission" date="2022-05" db="EMBL/GenBank/DDBJ databases">
        <title>Genome Sequencing of Bee-Associated Microbes.</title>
        <authorList>
            <person name="Dunlap C."/>
        </authorList>
    </citation>
    <scope>NUCLEOTIDE SEQUENCE [LARGE SCALE GENOMIC DNA]</scope>
    <source>
        <strain evidence="4 7">NRRL B-23120</strain>
    </source>
</reference>
<name>A0A410WXI9_9BACL</name>
<dbReference type="InterPro" id="IPR001119">
    <property type="entry name" value="SLH_dom"/>
</dbReference>
<keyword evidence="1" id="KW-0732">Signal</keyword>
<gene>
    <name evidence="4" type="ORF">M5X16_21085</name>
    <name evidence="5" type="ORF">PC41400_16165</name>
</gene>
<organism evidence="5 6">
    <name type="scientific">Paenibacillus chitinolyticus</name>
    <dbReference type="NCBI Taxonomy" id="79263"/>
    <lineage>
        <taxon>Bacteria</taxon>
        <taxon>Bacillati</taxon>
        <taxon>Bacillota</taxon>
        <taxon>Bacilli</taxon>
        <taxon>Bacillales</taxon>
        <taxon>Paenibacillaceae</taxon>
        <taxon>Paenibacillus</taxon>
    </lineage>
</organism>
<dbReference type="Pfam" id="PF14343">
    <property type="entry name" value="PrcB_C"/>
    <property type="match status" value="1"/>
</dbReference>
<evidence type="ECO:0000313" key="6">
    <source>
        <dbReference type="Proteomes" id="UP000288943"/>
    </source>
</evidence>
<proteinExistence type="predicted"/>